<dbReference type="GeneID" id="90644874"/>
<evidence type="ECO:0000313" key="1">
    <source>
        <dbReference type="EMBL" id="WPB08004.1"/>
    </source>
</evidence>
<protein>
    <submittedName>
        <fullName evidence="1">Uncharacterized protein</fullName>
    </submittedName>
</protein>
<name>A0ABZ0P7X3_CERBT</name>
<dbReference type="Proteomes" id="UP001302367">
    <property type="component" value="Chromosome 9"/>
</dbReference>
<evidence type="ECO:0000313" key="2">
    <source>
        <dbReference type="Proteomes" id="UP001302367"/>
    </source>
</evidence>
<keyword evidence="2" id="KW-1185">Reference proteome</keyword>
<accession>A0ABZ0P7X3</accession>
<proteinExistence type="predicted"/>
<organism evidence="1 2">
    <name type="scientific">Cercospora beticola</name>
    <name type="common">Sugarbeet leaf spot fungus</name>
    <dbReference type="NCBI Taxonomy" id="122368"/>
    <lineage>
        <taxon>Eukaryota</taxon>
        <taxon>Fungi</taxon>
        <taxon>Dikarya</taxon>
        <taxon>Ascomycota</taxon>
        <taxon>Pezizomycotina</taxon>
        <taxon>Dothideomycetes</taxon>
        <taxon>Dothideomycetidae</taxon>
        <taxon>Mycosphaerellales</taxon>
        <taxon>Mycosphaerellaceae</taxon>
        <taxon>Cercospora</taxon>
    </lineage>
</organism>
<gene>
    <name evidence="1" type="ORF">RHO25_012668</name>
</gene>
<sequence length="113" mass="12657">MARQAANRAPQTRVFDERELPSHAAPLLRSLTGKRPEMVSLRAMLQEGPEKHLPSGRGGVISRLRRVLNTRAESDAFDEADIVNVAPSREVYIRARQSLEASTGRVQKRDLEL</sequence>
<dbReference type="RefSeq" id="XP_065459650.1">
    <property type="nucleotide sequence ID" value="XM_065603578.1"/>
</dbReference>
<dbReference type="EMBL" id="CP134192">
    <property type="protein sequence ID" value="WPB08004.1"/>
    <property type="molecule type" value="Genomic_DNA"/>
</dbReference>
<reference evidence="1 2" key="1">
    <citation type="submission" date="2023-09" db="EMBL/GenBank/DDBJ databases">
        <title>Complete-Gapless Cercospora beticola genome.</title>
        <authorList>
            <person name="Wyatt N.A."/>
            <person name="Spanner R.E."/>
            <person name="Bolton M.D."/>
        </authorList>
    </citation>
    <scope>NUCLEOTIDE SEQUENCE [LARGE SCALE GENOMIC DNA]</scope>
    <source>
        <strain evidence="1">Cb09-40</strain>
    </source>
</reference>